<evidence type="ECO:0000256" key="2">
    <source>
        <dbReference type="ARBA" id="ARBA00022723"/>
    </source>
</evidence>
<dbReference type="Gene3D" id="3.20.20.370">
    <property type="entry name" value="Glycoside hydrolase/deacetylase"/>
    <property type="match status" value="1"/>
</dbReference>
<evidence type="ECO:0000313" key="6">
    <source>
        <dbReference type="EMBL" id="MBN7800432.1"/>
    </source>
</evidence>
<gene>
    <name evidence="6" type="ORF">J0A67_06145</name>
</gene>
<keyword evidence="4" id="KW-0460">Magnesium</keyword>
<proteinExistence type="predicted"/>
<evidence type="ECO:0000313" key="7">
    <source>
        <dbReference type="Proteomes" id="UP000664698"/>
    </source>
</evidence>
<dbReference type="InterPro" id="IPR006879">
    <property type="entry name" value="YdjC-like"/>
</dbReference>
<evidence type="ECO:0000256" key="5">
    <source>
        <dbReference type="ARBA" id="ARBA00023277"/>
    </source>
</evidence>
<dbReference type="SUPFAM" id="SSF88713">
    <property type="entry name" value="Glycoside hydrolase/deacetylase"/>
    <property type="match status" value="1"/>
</dbReference>
<keyword evidence="2" id="KW-0479">Metal-binding</keyword>
<dbReference type="Proteomes" id="UP000664698">
    <property type="component" value="Unassembled WGS sequence"/>
</dbReference>
<dbReference type="RefSeq" id="WP_206568380.1">
    <property type="nucleotide sequence ID" value="NZ_JAFKCW010000001.1"/>
</dbReference>
<protein>
    <submittedName>
        <fullName evidence="6">ChbG/HpnK family deacetylase</fullName>
    </submittedName>
</protein>
<accession>A0ABS3BME5</accession>
<dbReference type="InterPro" id="IPR011330">
    <property type="entry name" value="Glyco_hydro/deAcase_b/a-brl"/>
</dbReference>
<dbReference type="Pfam" id="PF04794">
    <property type="entry name" value="YdjC"/>
    <property type="match status" value="1"/>
</dbReference>
<keyword evidence="3" id="KW-0378">Hydrolase</keyword>
<evidence type="ECO:0000256" key="3">
    <source>
        <dbReference type="ARBA" id="ARBA00022801"/>
    </source>
</evidence>
<keyword evidence="7" id="KW-1185">Reference proteome</keyword>
<dbReference type="PANTHER" id="PTHR31609">
    <property type="entry name" value="YDJC DEACETYLASE FAMILY MEMBER"/>
    <property type="match status" value="1"/>
</dbReference>
<keyword evidence="5" id="KW-0119">Carbohydrate metabolism</keyword>
<name>A0ABS3BME5_9BACT</name>
<comment type="cofactor">
    <cofactor evidence="1">
        <name>Mg(2+)</name>
        <dbReference type="ChEBI" id="CHEBI:18420"/>
    </cofactor>
</comment>
<dbReference type="PANTHER" id="PTHR31609:SF1">
    <property type="entry name" value="CARBOHYDRATE DEACETYLASE"/>
    <property type="match status" value="1"/>
</dbReference>
<evidence type="ECO:0000256" key="1">
    <source>
        <dbReference type="ARBA" id="ARBA00001946"/>
    </source>
</evidence>
<reference evidence="6 7" key="1">
    <citation type="submission" date="2021-03" db="EMBL/GenBank/DDBJ databases">
        <title>novel species isolated from a fishpond in China.</title>
        <authorList>
            <person name="Lu H."/>
            <person name="Cai Z."/>
        </authorList>
    </citation>
    <scope>NUCLEOTIDE SEQUENCE [LARGE SCALE GENOMIC DNA]</scope>
    <source>
        <strain evidence="6 7">JCM 31546</strain>
    </source>
</reference>
<comment type="caution">
    <text evidence="6">The sequence shown here is derived from an EMBL/GenBank/DDBJ whole genome shotgun (WGS) entry which is preliminary data.</text>
</comment>
<sequence length="398" mass="46443">MASYPGITTLPVNLRRDRPEVNSPIFKTLNPNTEVEISHAIVGEQYLDSNIWYVLRNQAFVWSKAITTTSEVPFVKKELLVTADDIGIVDEIDVGALIALREGWINSIAVLVNRPNDPDSSYLKAFCQKLKNHQVNPQQSLYDNTHIGLHFTITSGGPISSHEAVGSLVDGDNKFLDFRKFNRNFEKEDYVAQVKTEFFAQYQLFKEIFEREPDHLTSHHDVLTFNRHLFEFVQAWSREHRIPLRNHRYLPGSKRFWYDTLALMNVDLPSIEKMNDWEERQGPFDFDGSQRTIVDHYGPIPPFGINCYDTIIANKQLALDKWMRDFLVSTDKRREIVIHLMKSGLRNQSDFVRQYRWLRSSYPGIEIKYFDGRVAEYLSLQKRCHWNSDRCLGLLPRV</sequence>
<dbReference type="EMBL" id="JAFKCW010000001">
    <property type="protein sequence ID" value="MBN7800432.1"/>
    <property type="molecule type" value="Genomic_DNA"/>
</dbReference>
<organism evidence="6 7">
    <name type="scientific">Algoriphagus aestuariicola</name>
    <dbReference type="NCBI Taxonomy" id="1852016"/>
    <lineage>
        <taxon>Bacteria</taxon>
        <taxon>Pseudomonadati</taxon>
        <taxon>Bacteroidota</taxon>
        <taxon>Cytophagia</taxon>
        <taxon>Cytophagales</taxon>
        <taxon>Cyclobacteriaceae</taxon>
        <taxon>Algoriphagus</taxon>
    </lineage>
</organism>
<evidence type="ECO:0000256" key="4">
    <source>
        <dbReference type="ARBA" id="ARBA00022842"/>
    </source>
</evidence>